<reference evidence="1 2" key="1">
    <citation type="submission" date="2016-11" db="EMBL/GenBank/DDBJ databases">
        <authorList>
            <person name="Varghese N."/>
            <person name="Submissions S."/>
        </authorList>
    </citation>
    <scope>NUCLEOTIDE SEQUENCE [LARGE SCALE GENOMIC DNA]</scope>
    <source>
        <strain evidence="1 2">DSM 28249</strain>
    </source>
</reference>
<dbReference type="AlphaFoldDB" id="A0A1M7GMZ1"/>
<dbReference type="Proteomes" id="UP000322545">
    <property type="component" value="Unassembled WGS sequence"/>
</dbReference>
<name>A0A1M7GMZ1_9RHOB</name>
<gene>
    <name evidence="1" type="ORF">SAMN05443432_10584</name>
</gene>
<organism evidence="1 2">
    <name type="scientific">Roseovarius litoreus</name>
    <dbReference type="NCBI Taxonomy" id="1155722"/>
    <lineage>
        <taxon>Bacteria</taxon>
        <taxon>Pseudomonadati</taxon>
        <taxon>Pseudomonadota</taxon>
        <taxon>Alphaproteobacteria</taxon>
        <taxon>Rhodobacterales</taxon>
        <taxon>Roseobacteraceae</taxon>
        <taxon>Roseovarius</taxon>
    </lineage>
</organism>
<protein>
    <submittedName>
        <fullName evidence="1">Uncharacterized protein</fullName>
    </submittedName>
</protein>
<dbReference type="RefSeq" id="WP_149779662.1">
    <property type="nucleotide sequence ID" value="NZ_FRCB01000005.1"/>
</dbReference>
<sequence length="361" mass="40253">MGDIVRLNVPFRRPAKMSGQAALVTTFATQRRHRDDVFWMKENAELLNVLETTGSLPKPDALAVHLAFYEDIENRLGFFPQYYRFLLSICLDLEDLGIGGAKGEKLVHWVMTEGLAEAELSDLQRAEARRLCLRRGVDPLPHDVGLNDRLRGFARRSATFAMPNKKAAYELTHIVFYLSEYGRRDPGLDEVFLDSLFFAGTLAFLDMNLDLLSEICIALRFAGATPPDIWERWIRDQAARFRINSVDAAAGPDDYHSFLMANWHLALAGQGGFSLAVPEGPLAFRHVPSGQGPLRELSECMYGLGDRRSADWLVMKAAIHDKLSSEARSVLALAEAATDRFDAFFAGFARTGLARLGGDRS</sequence>
<dbReference type="EMBL" id="FRCB01000005">
    <property type="protein sequence ID" value="SHM17764.1"/>
    <property type="molecule type" value="Genomic_DNA"/>
</dbReference>
<proteinExistence type="predicted"/>
<accession>A0A1M7GMZ1</accession>
<evidence type="ECO:0000313" key="1">
    <source>
        <dbReference type="EMBL" id="SHM17764.1"/>
    </source>
</evidence>
<dbReference type="Pfam" id="PF21843">
    <property type="entry name" value="DUF6902"/>
    <property type="match status" value="1"/>
</dbReference>
<dbReference type="InterPro" id="IPR054197">
    <property type="entry name" value="DUF6902"/>
</dbReference>
<keyword evidence="2" id="KW-1185">Reference proteome</keyword>
<evidence type="ECO:0000313" key="2">
    <source>
        <dbReference type="Proteomes" id="UP000322545"/>
    </source>
</evidence>